<feature type="repeat" description="PPR" evidence="3">
    <location>
        <begin position="25"/>
        <end position="59"/>
    </location>
</feature>
<proteinExistence type="inferred from homology"/>
<evidence type="ECO:0000256" key="3">
    <source>
        <dbReference type="PROSITE-ProRule" id="PRU00708"/>
    </source>
</evidence>
<accession>A0A2Z6LNH6</accession>
<feature type="repeat" description="PPR" evidence="3">
    <location>
        <begin position="181"/>
        <end position="215"/>
    </location>
</feature>
<evidence type="ECO:0000256" key="2">
    <source>
        <dbReference type="ARBA" id="ARBA00022737"/>
    </source>
</evidence>
<keyword evidence="2" id="KW-0677">Repeat</keyword>
<sequence length="429" mass="48700">LVKHDRIDNALFLYEQFKSFGLVFNCYTYAIVIKAWCRKGDLELAHCAFDEMKEVGMDPDSYCYAALIEGLCNNNRSDIGYGLLQVCRTRSVPVDVYAYTAVIRGFCNEMKIDKAETVFLEMEKQGLVPDVCILHCSGEMGMDSEVVDTFKELKRSGVFLDRVDEAVGMLEELKSMHIDVDIIHYTTLIRGYCLQDKPDVAYSIFKEMEENGFKPDVVAYNVLAAGMFRNRLDFEAVDLLSYMDSQGVKPNSTTHKIIIEGLCSAGKVQEAETYFYGLKDKSVEIYSAMVNGYCKSDLVKKSYERKEAAMLLHRMLKMNMKPNKEIHSKIFTALCDTKNMECALSLFNLLIEINFTPDAIGKRQEAQIDYHDAIVHSVGTSFDSLRDGSEKQCLRDGSVNLLFTQYRNLVSINVKETKSNATIYPYLAN</sequence>
<reference evidence="5" key="1">
    <citation type="journal article" date="2017" name="Front. Plant Sci.">
        <title>Climate Clever Clovers: New Paradigm to Reduce the Environmental Footprint of Ruminants by Breeding Low Methanogenic Forages Utilizing Haplotype Variation.</title>
        <authorList>
            <person name="Kaur P."/>
            <person name="Appels R."/>
            <person name="Bayer P.E."/>
            <person name="Keeble-Gagnere G."/>
            <person name="Wang J."/>
            <person name="Hirakawa H."/>
            <person name="Shirasawa K."/>
            <person name="Vercoe P."/>
            <person name="Stefanova K."/>
            <person name="Durmic Z."/>
            <person name="Nichols P."/>
            <person name="Revell C."/>
            <person name="Isobe S.N."/>
            <person name="Edwards D."/>
            <person name="Erskine W."/>
        </authorList>
    </citation>
    <scope>NUCLEOTIDE SEQUENCE [LARGE SCALE GENOMIC DNA]</scope>
    <source>
        <strain evidence="5">cv. Daliak</strain>
    </source>
</reference>
<protein>
    <recommendedName>
        <fullName evidence="6">Pentacotripeptide-repeat region of PRORP domain-containing protein</fullName>
    </recommendedName>
</protein>
<name>A0A2Z6LNH6_TRISU</name>
<dbReference type="Gene3D" id="1.25.40.10">
    <property type="entry name" value="Tetratricopeptide repeat domain"/>
    <property type="match status" value="3"/>
</dbReference>
<dbReference type="PANTHER" id="PTHR46128">
    <property type="entry name" value="MITOCHONDRIAL GROUP I INTRON SPLICING FACTOR CCM1"/>
    <property type="match status" value="1"/>
</dbReference>
<feature type="non-terminal residue" evidence="4">
    <location>
        <position position="1"/>
    </location>
</feature>
<dbReference type="InterPro" id="IPR050872">
    <property type="entry name" value="PPR_P_subfamily"/>
</dbReference>
<dbReference type="PROSITE" id="PS51375">
    <property type="entry name" value="PPR"/>
    <property type="match status" value="5"/>
</dbReference>
<dbReference type="OrthoDB" id="185373at2759"/>
<dbReference type="PANTHER" id="PTHR46128:SF356">
    <property type="entry name" value="PENTACOTRIPEPTIDE-REPEAT REGION OF PRORP DOMAIN-CONTAINING PROTEIN"/>
    <property type="match status" value="1"/>
</dbReference>
<evidence type="ECO:0000313" key="4">
    <source>
        <dbReference type="EMBL" id="GAU19799.1"/>
    </source>
</evidence>
<dbReference type="EMBL" id="DF973205">
    <property type="protein sequence ID" value="GAU19799.1"/>
    <property type="molecule type" value="Genomic_DNA"/>
</dbReference>
<organism evidence="4 5">
    <name type="scientific">Trifolium subterraneum</name>
    <name type="common">Subterranean clover</name>
    <dbReference type="NCBI Taxonomy" id="3900"/>
    <lineage>
        <taxon>Eukaryota</taxon>
        <taxon>Viridiplantae</taxon>
        <taxon>Streptophyta</taxon>
        <taxon>Embryophyta</taxon>
        <taxon>Tracheophyta</taxon>
        <taxon>Spermatophyta</taxon>
        <taxon>Magnoliopsida</taxon>
        <taxon>eudicotyledons</taxon>
        <taxon>Gunneridae</taxon>
        <taxon>Pentapetalae</taxon>
        <taxon>rosids</taxon>
        <taxon>fabids</taxon>
        <taxon>Fabales</taxon>
        <taxon>Fabaceae</taxon>
        <taxon>Papilionoideae</taxon>
        <taxon>50 kb inversion clade</taxon>
        <taxon>NPAAA clade</taxon>
        <taxon>Hologalegina</taxon>
        <taxon>IRL clade</taxon>
        <taxon>Trifolieae</taxon>
        <taxon>Trifolium</taxon>
    </lineage>
</organism>
<feature type="repeat" description="PPR" evidence="3">
    <location>
        <begin position="216"/>
        <end position="250"/>
    </location>
</feature>
<feature type="repeat" description="PPR" evidence="3">
    <location>
        <begin position="95"/>
        <end position="129"/>
    </location>
</feature>
<dbReference type="Pfam" id="PF13041">
    <property type="entry name" value="PPR_2"/>
    <property type="match status" value="3"/>
</dbReference>
<dbReference type="Pfam" id="PF01535">
    <property type="entry name" value="PPR"/>
    <property type="match status" value="1"/>
</dbReference>
<feature type="repeat" description="PPR" evidence="3">
    <location>
        <begin position="251"/>
        <end position="285"/>
    </location>
</feature>
<comment type="similarity">
    <text evidence="1">Belongs to the PPR family. P subfamily.</text>
</comment>
<dbReference type="AlphaFoldDB" id="A0A2Z6LNH6"/>
<dbReference type="InterPro" id="IPR011990">
    <property type="entry name" value="TPR-like_helical_dom_sf"/>
</dbReference>
<evidence type="ECO:0000256" key="1">
    <source>
        <dbReference type="ARBA" id="ARBA00007626"/>
    </source>
</evidence>
<keyword evidence="5" id="KW-1185">Reference proteome</keyword>
<evidence type="ECO:0008006" key="6">
    <source>
        <dbReference type="Google" id="ProtNLM"/>
    </source>
</evidence>
<gene>
    <name evidence="4" type="ORF">TSUD_170240</name>
</gene>
<evidence type="ECO:0000313" key="5">
    <source>
        <dbReference type="Proteomes" id="UP000242715"/>
    </source>
</evidence>
<dbReference type="Pfam" id="PF12854">
    <property type="entry name" value="PPR_1"/>
    <property type="match status" value="1"/>
</dbReference>
<dbReference type="Proteomes" id="UP000242715">
    <property type="component" value="Unassembled WGS sequence"/>
</dbReference>
<feature type="non-terminal residue" evidence="4">
    <location>
        <position position="429"/>
    </location>
</feature>
<dbReference type="NCBIfam" id="TIGR00756">
    <property type="entry name" value="PPR"/>
    <property type="match status" value="4"/>
</dbReference>
<dbReference type="InterPro" id="IPR002885">
    <property type="entry name" value="PPR_rpt"/>
</dbReference>